<organism evidence="2 3">
    <name type="scientific">Mesorhizobium qingshengii</name>
    <dbReference type="NCBI Taxonomy" id="1165689"/>
    <lineage>
        <taxon>Bacteria</taxon>
        <taxon>Pseudomonadati</taxon>
        <taxon>Pseudomonadota</taxon>
        <taxon>Alphaproteobacteria</taxon>
        <taxon>Hyphomicrobiales</taxon>
        <taxon>Phyllobacteriaceae</taxon>
        <taxon>Mesorhizobium</taxon>
    </lineage>
</organism>
<name>A0ABT4R4W9_9HYPH</name>
<accession>A0ABT4R4W9</accession>
<dbReference type="Proteomes" id="UP001152178">
    <property type="component" value="Unassembled WGS sequence"/>
</dbReference>
<gene>
    <name evidence="2" type="ORF">OOJ09_30905</name>
</gene>
<dbReference type="RefSeq" id="WP_269908840.1">
    <property type="nucleotide sequence ID" value="NZ_JAPFQA010000031.1"/>
</dbReference>
<feature type="signal peptide" evidence="1">
    <location>
        <begin position="1"/>
        <end position="30"/>
    </location>
</feature>
<dbReference type="EMBL" id="JAPFQA010000031">
    <property type="protein sequence ID" value="MCZ8548593.1"/>
    <property type="molecule type" value="Genomic_DNA"/>
</dbReference>
<evidence type="ECO:0000313" key="2">
    <source>
        <dbReference type="EMBL" id="MCZ8548593.1"/>
    </source>
</evidence>
<keyword evidence="1" id="KW-0732">Signal</keyword>
<keyword evidence="3" id="KW-1185">Reference proteome</keyword>
<comment type="caution">
    <text evidence="2">The sequence shown here is derived from an EMBL/GenBank/DDBJ whole genome shotgun (WGS) entry which is preliminary data.</text>
</comment>
<protein>
    <recommendedName>
        <fullName evidence="4">Porin</fullName>
    </recommendedName>
</protein>
<evidence type="ECO:0008006" key="4">
    <source>
        <dbReference type="Google" id="ProtNLM"/>
    </source>
</evidence>
<feature type="chain" id="PRO_5045525426" description="Porin" evidence="1">
    <location>
        <begin position="31"/>
        <end position="109"/>
    </location>
</feature>
<reference evidence="2" key="1">
    <citation type="submission" date="2022-11" db="EMBL/GenBank/DDBJ databases">
        <authorList>
            <person name="Coimbra C."/>
        </authorList>
    </citation>
    <scope>NUCLEOTIDE SEQUENCE</scope>
    <source>
        <strain evidence="2">Jales19</strain>
    </source>
</reference>
<sequence length="109" mass="11153">MKTLYKLAAHVNGVIVATSALFVLTAPSLAGEADTHTPFVGVHSLRADNGDFDSWGADPGTGAVKSRHSFGLVDPIQTGSDGGIGAVSTSKCLGVSPRAYDPVSPNCRN</sequence>
<proteinExistence type="predicted"/>
<evidence type="ECO:0000256" key="1">
    <source>
        <dbReference type="SAM" id="SignalP"/>
    </source>
</evidence>
<evidence type="ECO:0000313" key="3">
    <source>
        <dbReference type="Proteomes" id="UP001152178"/>
    </source>
</evidence>